<reference evidence="1" key="1">
    <citation type="submission" date="2013-07" db="EMBL/GenBank/DDBJ databases">
        <title>Sub-species coevolution in mutualistic symbiosis.</title>
        <authorList>
            <person name="Murfin K."/>
            <person name="Klassen J."/>
            <person name="Lee M."/>
            <person name="Forst S."/>
            <person name="Stock P."/>
            <person name="Goodrich-Blair H."/>
        </authorList>
    </citation>
    <scope>NUCLEOTIDE SEQUENCE [LARGE SCALE GENOMIC DNA]</scope>
    <source>
        <strain evidence="1">Feltiae Moldova</strain>
    </source>
</reference>
<name>A0A077NUI9_XENBV</name>
<protein>
    <submittedName>
        <fullName evidence="1">Uncharacterized protein</fullName>
    </submittedName>
</protein>
<accession>A0A077NUI9</accession>
<dbReference type="Proteomes" id="UP000028487">
    <property type="component" value="Unassembled WGS sequence"/>
</dbReference>
<sequence length="75" mass="9007">MSVTITFSRIFIVDLKNTGFITIQRKWFDANAFAEDFMDDYNRRFAKVPQHDTVFFQISSCRFKVGKRLFRFDKP</sequence>
<dbReference type="AlphaFoldDB" id="A0A077NUI9"/>
<gene>
    <name evidence="1" type="ORF">XBFM1_2480001</name>
</gene>
<proteinExistence type="predicted"/>
<dbReference type="EMBL" id="CBSV010000166">
    <property type="protein sequence ID" value="CDH02068.1"/>
    <property type="molecule type" value="Genomic_DNA"/>
</dbReference>
<organism evidence="1">
    <name type="scientific">Xenorhabdus bovienii str. feltiae Moldova</name>
    <dbReference type="NCBI Taxonomy" id="1398200"/>
    <lineage>
        <taxon>Bacteria</taxon>
        <taxon>Pseudomonadati</taxon>
        <taxon>Pseudomonadota</taxon>
        <taxon>Gammaproteobacteria</taxon>
        <taxon>Enterobacterales</taxon>
        <taxon>Morganellaceae</taxon>
        <taxon>Xenorhabdus</taxon>
    </lineage>
</organism>
<evidence type="ECO:0000313" key="1">
    <source>
        <dbReference type="EMBL" id="CDH02068.1"/>
    </source>
</evidence>
<comment type="caution">
    <text evidence="1">The sequence shown here is derived from an EMBL/GenBank/DDBJ whole genome shotgun (WGS) entry which is preliminary data.</text>
</comment>
<dbReference type="HOGENOM" id="CLU_2670256_0_0_6"/>